<dbReference type="InterPro" id="IPR050706">
    <property type="entry name" value="Cyclic-di-GMP_PDE-like"/>
</dbReference>
<sequence length="412" mass="43734">MAHTGGMTELAPLLAAAAPPRAPMTVVTDMLGAVRHHLDMALAYLVLFDGPDVVLHALSCDNAAARLVPGDRFKAEGTFCGAILQGALPRLLPDAGADPRAQVLQPGAMGAVGAMIGVPLPRCDGAGPAMLCCLSHFPRPMLDEGDLAIVTSYAGLLADVLDRTSHHAAGGPDLRRRIGDVIADRDFQLLLQPIVALADDTVMGAEALCRFRPTPYRSPDTWFAEARTVGLDRRLDRVVIAKTLELLPELPQALKLAINVAPDTLINADLPRLIDGPFSDRIIFELTDHAGIGSLQAMLPEMKALRSLGAQIAVDDLGTDPNSLNAVLQIKPDIVKLDRDLIRGLHMDPVNQALTAGILHFSKAIGARVVAEGIERTEEAAALRAFGVDYGQGFLLGRPGGLTALHARTFGY</sequence>
<evidence type="ECO:0000259" key="1">
    <source>
        <dbReference type="PROSITE" id="PS50883"/>
    </source>
</evidence>
<dbReference type="AlphaFoldDB" id="A0A1M4TQ75"/>
<dbReference type="CDD" id="cd01948">
    <property type="entry name" value="EAL"/>
    <property type="match status" value="1"/>
</dbReference>
<dbReference type="InterPro" id="IPR035919">
    <property type="entry name" value="EAL_sf"/>
</dbReference>
<feature type="domain" description="EAL" evidence="1">
    <location>
        <begin position="171"/>
        <end position="412"/>
    </location>
</feature>
<accession>A0A1M4TQ75</accession>
<dbReference type="Gene3D" id="3.30.450.40">
    <property type="match status" value="1"/>
</dbReference>
<dbReference type="PANTHER" id="PTHR33121">
    <property type="entry name" value="CYCLIC DI-GMP PHOSPHODIESTERASE PDEF"/>
    <property type="match status" value="1"/>
</dbReference>
<dbReference type="SUPFAM" id="SSF55781">
    <property type="entry name" value="GAF domain-like"/>
    <property type="match status" value="1"/>
</dbReference>
<evidence type="ECO:0000313" key="3">
    <source>
        <dbReference type="Proteomes" id="UP000183987"/>
    </source>
</evidence>
<dbReference type="Proteomes" id="UP000183987">
    <property type="component" value="Unassembled WGS sequence"/>
</dbReference>
<protein>
    <submittedName>
        <fullName evidence="2">EAL domain, c-di-GMP-specific phosphodiesterase class I (Or its enzymatically inactive variant)</fullName>
    </submittedName>
</protein>
<reference evidence="3" key="1">
    <citation type="submission" date="2016-11" db="EMBL/GenBank/DDBJ databases">
        <authorList>
            <person name="Varghese N."/>
            <person name="Submissions S."/>
        </authorList>
    </citation>
    <scope>NUCLEOTIDE SEQUENCE [LARGE SCALE GENOMIC DNA]</scope>
    <source>
        <strain evidence="3">DSM 29326</strain>
    </source>
</reference>
<dbReference type="Pfam" id="PF00563">
    <property type="entry name" value="EAL"/>
    <property type="match status" value="1"/>
</dbReference>
<dbReference type="STRING" id="366533.SAMN05444339_101446"/>
<dbReference type="InterPro" id="IPR029016">
    <property type="entry name" value="GAF-like_dom_sf"/>
</dbReference>
<dbReference type="OrthoDB" id="9814202at2"/>
<dbReference type="EMBL" id="FQUE01000001">
    <property type="protein sequence ID" value="SHE46660.1"/>
    <property type="molecule type" value="Genomic_DNA"/>
</dbReference>
<evidence type="ECO:0000313" key="2">
    <source>
        <dbReference type="EMBL" id="SHE46660.1"/>
    </source>
</evidence>
<dbReference type="SUPFAM" id="SSF141868">
    <property type="entry name" value="EAL domain-like"/>
    <property type="match status" value="1"/>
</dbReference>
<dbReference type="GO" id="GO:0071111">
    <property type="term" value="F:cyclic-guanylate-specific phosphodiesterase activity"/>
    <property type="evidence" value="ECO:0007669"/>
    <property type="project" value="InterPro"/>
</dbReference>
<dbReference type="PANTHER" id="PTHR33121:SF70">
    <property type="entry name" value="SIGNALING PROTEIN YKOW"/>
    <property type="match status" value="1"/>
</dbReference>
<name>A0A1M4TQ75_LOKAT</name>
<proteinExistence type="predicted"/>
<dbReference type="Gene3D" id="3.20.20.450">
    <property type="entry name" value="EAL domain"/>
    <property type="match status" value="1"/>
</dbReference>
<dbReference type="PROSITE" id="PS50883">
    <property type="entry name" value="EAL"/>
    <property type="match status" value="1"/>
</dbReference>
<dbReference type="InterPro" id="IPR001633">
    <property type="entry name" value="EAL_dom"/>
</dbReference>
<keyword evidence="3" id="KW-1185">Reference proteome</keyword>
<gene>
    <name evidence="2" type="ORF">SAMN05444339_101446</name>
</gene>
<dbReference type="SMART" id="SM00052">
    <property type="entry name" value="EAL"/>
    <property type="match status" value="1"/>
</dbReference>
<organism evidence="2 3">
    <name type="scientific">Loktanella atrilutea</name>
    <dbReference type="NCBI Taxonomy" id="366533"/>
    <lineage>
        <taxon>Bacteria</taxon>
        <taxon>Pseudomonadati</taxon>
        <taxon>Pseudomonadota</taxon>
        <taxon>Alphaproteobacteria</taxon>
        <taxon>Rhodobacterales</taxon>
        <taxon>Roseobacteraceae</taxon>
        <taxon>Loktanella</taxon>
    </lineage>
</organism>
<dbReference type="RefSeq" id="WP_072855546.1">
    <property type="nucleotide sequence ID" value="NZ_FQUE01000001.1"/>
</dbReference>